<dbReference type="Proteomes" id="UP000267027">
    <property type="component" value="Unassembled WGS sequence"/>
</dbReference>
<protein>
    <submittedName>
        <fullName evidence="5">XRN2-binding (XTBD) domain-containing protein</fullName>
    </submittedName>
</protein>
<feature type="transmembrane region" description="Helical" evidence="1">
    <location>
        <begin position="70"/>
        <end position="92"/>
    </location>
</feature>
<dbReference type="OMA" id="HKERRTE"/>
<dbReference type="EMBL" id="UYYA01004923">
    <property type="protein sequence ID" value="VDM63768.1"/>
    <property type="molecule type" value="Genomic_DNA"/>
</dbReference>
<accession>A0A0R3PZY7</accession>
<sequence length="195" mass="22170">MIETPKSTHFKNVDQLLCLSQLFINVNMIGCVYSDAVMEKVRRMGSGIMEKVGVTDVCYMYEFDSNLTFHIAYIYVAVNIFLSSLTLHNNFYSVSAFYRFKQPNIDWTECAVNAIVETFLHGENIMVKGWSQKVDIRIGDLLASTRVLSKGECVRAKLDNAIDEMCAKISEIIVHGSSNINHSFIGFQSKLRFVR</sequence>
<evidence type="ECO:0000256" key="1">
    <source>
        <dbReference type="SAM" id="Phobius"/>
    </source>
</evidence>
<keyword evidence="1" id="KW-1133">Transmembrane helix</keyword>
<dbReference type="Pfam" id="PF11952">
    <property type="entry name" value="XTBD"/>
    <property type="match status" value="1"/>
</dbReference>
<evidence type="ECO:0000259" key="2">
    <source>
        <dbReference type="PROSITE" id="PS51827"/>
    </source>
</evidence>
<feature type="domain" description="XRN2-binding (XTBD)" evidence="2">
    <location>
        <begin position="1"/>
        <end position="67"/>
    </location>
</feature>
<reference evidence="3 4" key="2">
    <citation type="submission" date="2018-11" db="EMBL/GenBank/DDBJ databases">
        <authorList>
            <consortium name="Pathogen Informatics"/>
        </authorList>
    </citation>
    <scope>NUCLEOTIDE SEQUENCE [LARGE SCALE GENOMIC DNA]</scope>
    <source>
        <strain evidence="3 4">Costa Rica</strain>
    </source>
</reference>
<dbReference type="PROSITE" id="PS51827">
    <property type="entry name" value="XTBD"/>
    <property type="match status" value="1"/>
</dbReference>
<reference evidence="5" key="1">
    <citation type="submission" date="2017-02" db="UniProtKB">
        <authorList>
            <consortium name="WormBaseParasite"/>
        </authorList>
    </citation>
    <scope>IDENTIFICATION</scope>
</reference>
<dbReference type="OrthoDB" id="2359216at2759"/>
<evidence type="ECO:0000313" key="4">
    <source>
        <dbReference type="Proteomes" id="UP000267027"/>
    </source>
</evidence>
<keyword evidence="1" id="KW-0472">Membrane</keyword>
<dbReference type="WBParaSite" id="ACOC_0001218201-mRNA-1">
    <property type="protein sequence ID" value="ACOC_0001218201-mRNA-1"/>
    <property type="gene ID" value="ACOC_0001218201"/>
</dbReference>
<name>A0A0R3PZY7_ANGCS</name>
<keyword evidence="4" id="KW-1185">Reference proteome</keyword>
<organism evidence="5">
    <name type="scientific">Angiostrongylus costaricensis</name>
    <name type="common">Nematode worm</name>
    <dbReference type="NCBI Taxonomy" id="334426"/>
    <lineage>
        <taxon>Eukaryota</taxon>
        <taxon>Metazoa</taxon>
        <taxon>Ecdysozoa</taxon>
        <taxon>Nematoda</taxon>
        <taxon>Chromadorea</taxon>
        <taxon>Rhabditida</taxon>
        <taxon>Rhabditina</taxon>
        <taxon>Rhabditomorpha</taxon>
        <taxon>Strongyloidea</taxon>
        <taxon>Metastrongylidae</taxon>
        <taxon>Angiostrongylus</taxon>
    </lineage>
</organism>
<gene>
    <name evidence="3" type="ORF">ACOC_LOCUS12183</name>
</gene>
<dbReference type="AlphaFoldDB" id="A0A0R3PZY7"/>
<keyword evidence="1" id="KW-0812">Transmembrane</keyword>
<dbReference type="InterPro" id="IPR021859">
    <property type="entry name" value="XTBD"/>
</dbReference>
<dbReference type="Pfam" id="PF24799">
    <property type="entry name" value="Paxt-1_C"/>
    <property type="match status" value="1"/>
</dbReference>
<evidence type="ECO:0000313" key="5">
    <source>
        <dbReference type="WBParaSite" id="ACOC_0001218201-mRNA-1"/>
    </source>
</evidence>
<proteinExistence type="predicted"/>
<dbReference type="InterPro" id="IPR057067">
    <property type="entry name" value="Paxt-1-like_C"/>
</dbReference>
<evidence type="ECO:0000313" key="3">
    <source>
        <dbReference type="EMBL" id="VDM63768.1"/>
    </source>
</evidence>